<evidence type="ECO:0000256" key="3">
    <source>
        <dbReference type="ARBA" id="ARBA00022692"/>
    </source>
</evidence>
<dbReference type="InterPro" id="IPR002172">
    <property type="entry name" value="LDrepeatLR_classA_rpt"/>
</dbReference>
<dbReference type="InterPro" id="IPR036055">
    <property type="entry name" value="LDL_receptor-like_sf"/>
</dbReference>
<evidence type="ECO:0000256" key="9">
    <source>
        <dbReference type="SAM" id="MobiDB-lite"/>
    </source>
</evidence>
<dbReference type="PRINTS" id="PR00261">
    <property type="entry name" value="LDLRECEPTOR"/>
</dbReference>
<dbReference type="InterPro" id="IPR023415">
    <property type="entry name" value="LDLR_class-A_CS"/>
</dbReference>
<keyword evidence="12" id="KW-1185">Reference proteome</keyword>
<evidence type="ECO:0000256" key="2">
    <source>
        <dbReference type="ARBA" id="ARBA00004308"/>
    </source>
</evidence>
<feature type="signal peptide" evidence="10">
    <location>
        <begin position="1"/>
        <end position="19"/>
    </location>
</feature>
<evidence type="ECO:0000313" key="11">
    <source>
        <dbReference type="EMBL" id="KAK0182878.1"/>
    </source>
</evidence>
<evidence type="ECO:0000256" key="8">
    <source>
        <dbReference type="PROSITE-ProRule" id="PRU00124"/>
    </source>
</evidence>
<dbReference type="GO" id="GO:0016192">
    <property type="term" value="P:vesicle-mediated transport"/>
    <property type="evidence" value="ECO:0007669"/>
    <property type="project" value="UniProtKB-ARBA"/>
</dbReference>
<keyword evidence="3" id="KW-0812">Transmembrane</keyword>
<keyword evidence="5" id="KW-1133">Transmembrane helix</keyword>
<dbReference type="GO" id="GO:0012505">
    <property type="term" value="C:endomembrane system"/>
    <property type="evidence" value="ECO:0007669"/>
    <property type="project" value="UniProtKB-SubCell"/>
</dbReference>
<comment type="subcellular location">
    <subcellularLocation>
        <location evidence="2">Endomembrane system</location>
    </subcellularLocation>
    <subcellularLocation>
        <location evidence="1">Membrane</location>
        <topology evidence="1">Single-pass membrane protein</topology>
    </subcellularLocation>
</comment>
<dbReference type="Gene3D" id="4.10.400.10">
    <property type="entry name" value="Low-density Lipoprotein Receptor"/>
    <property type="match status" value="2"/>
</dbReference>
<dbReference type="PROSITE" id="PS50068">
    <property type="entry name" value="LDLRA_2"/>
    <property type="match status" value="2"/>
</dbReference>
<dbReference type="SUPFAM" id="SSF57424">
    <property type="entry name" value="LDL receptor-like module"/>
    <property type="match status" value="2"/>
</dbReference>
<evidence type="ECO:0008006" key="13">
    <source>
        <dbReference type="Google" id="ProtNLM"/>
    </source>
</evidence>
<reference evidence="11" key="1">
    <citation type="journal article" date="2023" name="bioRxiv">
        <title>Scaffold-level genome assemblies of two parasitoid biocontrol wasps reveal the parthenogenesis mechanism and an associated novel virus.</title>
        <authorList>
            <person name="Inwood S."/>
            <person name="Skelly J."/>
            <person name="Guhlin J."/>
            <person name="Harrop T."/>
            <person name="Goldson S."/>
            <person name="Dearden P."/>
        </authorList>
    </citation>
    <scope>NUCLEOTIDE SEQUENCE</scope>
    <source>
        <strain evidence="11">Lincoln</strain>
        <tissue evidence="11">Whole body</tissue>
    </source>
</reference>
<evidence type="ECO:0000313" key="12">
    <source>
        <dbReference type="Proteomes" id="UP001168972"/>
    </source>
</evidence>
<dbReference type="InterPro" id="IPR050685">
    <property type="entry name" value="LDLR"/>
</dbReference>
<comment type="caution">
    <text evidence="8">Lacks conserved residue(s) required for the propagation of feature annotation.</text>
</comment>
<organism evidence="11 12">
    <name type="scientific">Microctonus hyperodae</name>
    <name type="common">Parasitoid wasp</name>
    <dbReference type="NCBI Taxonomy" id="165561"/>
    <lineage>
        <taxon>Eukaryota</taxon>
        <taxon>Metazoa</taxon>
        <taxon>Ecdysozoa</taxon>
        <taxon>Arthropoda</taxon>
        <taxon>Hexapoda</taxon>
        <taxon>Insecta</taxon>
        <taxon>Pterygota</taxon>
        <taxon>Neoptera</taxon>
        <taxon>Endopterygota</taxon>
        <taxon>Hymenoptera</taxon>
        <taxon>Apocrita</taxon>
        <taxon>Ichneumonoidea</taxon>
        <taxon>Braconidae</taxon>
        <taxon>Euphorinae</taxon>
        <taxon>Microctonus</taxon>
    </lineage>
</organism>
<gene>
    <name evidence="11" type="ORF">PV327_000965</name>
</gene>
<name>A0AA39G7L3_MICHY</name>
<evidence type="ECO:0000256" key="7">
    <source>
        <dbReference type="ARBA" id="ARBA00023157"/>
    </source>
</evidence>
<keyword evidence="10" id="KW-0732">Signal</keyword>
<reference evidence="11" key="2">
    <citation type="submission" date="2023-03" db="EMBL/GenBank/DDBJ databases">
        <authorList>
            <person name="Inwood S.N."/>
            <person name="Skelly J.G."/>
            <person name="Guhlin J."/>
            <person name="Harrop T.W.R."/>
            <person name="Goldson S.G."/>
            <person name="Dearden P.K."/>
        </authorList>
    </citation>
    <scope>NUCLEOTIDE SEQUENCE</scope>
    <source>
        <strain evidence="11">Lincoln</strain>
        <tissue evidence="11">Whole body</tissue>
    </source>
</reference>
<dbReference type="PROSITE" id="PS01209">
    <property type="entry name" value="LDLRA_1"/>
    <property type="match status" value="1"/>
</dbReference>
<evidence type="ECO:0000256" key="1">
    <source>
        <dbReference type="ARBA" id="ARBA00004167"/>
    </source>
</evidence>
<feature type="compositionally biased region" description="Basic and acidic residues" evidence="9">
    <location>
        <begin position="260"/>
        <end position="278"/>
    </location>
</feature>
<dbReference type="EMBL" id="JAQQBR010000001">
    <property type="protein sequence ID" value="KAK0182878.1"/>
    <property type="molecule type" value="Genomic_DNA"/>
</dbReference>
<keyword evidence="6" id="KW-0472">Membrane</keyword>
<comment type="caution">
    <text evidence="11">The sequence shown here is derived from an EMBL/GenBank/DDBJ whole genome shotgun (WGS) entry which is preliminary data.</text>
</comment>
<dbReference type="Proteomes" id="UP001168972">
    <property type="component" value="Unassembled WGS sequence"/>
</dbReference>
<keyword evidence="7" id="KW-1015">Disulfide bond</keyword>
<feature type="chain" id="PRO_5041393620" description="Vitellogenin receptor" evidence="10">
    <location>
        <begin position="20"/>
        <end position="368"/>
    </location>
</feature>
<dbReference type="Pfam" id="PF00057">
    <property type="entry name" value="Ldl_recept_a"/>
    <property type="match status" value="2"/>
</dbReference>
<evidence type="ECO:0000256" key="4">
    <source>
        <dbReference type="ARBA" id="ARBA00022737"/>
    </source>
</evidence>
<accession>A0AA39G7L3</accession>
<proteinExistence type="predicted"/>
<dbReference type="AlphaFoldDB" id="A0AA39G7L3"/>
<dbReference type="GO" id="GO:0005886">
    <property type="term" value="C:plasma membrane"/>
    <property type="evidence" value="ECO:0007669"/>
    <property type="project" value="TreeGrafter"/>
</dbReference>
<protein>
    <recommendedName>
        <fullName evidence="13">Vitellogenin receptor</fullName>
    </recommendedName>
</protein>
<evidence type="ECO:0000256" key="6">
    <source>
        <dbReference type="ARBA" id="ARBA00023136"/>
    </source>
</evidence>
<evidence type="ECO:0000256" key="5">
    <source>
        <dbReference type="ARBA" id="ARBA00022989"/>
    </source>
</evidence>
<sequence>MRIPFAGCGLLFLMALVFAKIMDSVQSISCGETLITCKDGRDCIRKHMQCNGKKECQDGSDEDASFCSTYICPHHTRKCRDGRTCIRKHWWCDGEKDCPDGSDEDATSFNDVGNIIHEGLLKINQSTILFDHFYLKQRYKRDDATPEILKVKYHHKESVELIVLKKVADTTLASFLVPIWDIQERTILRQYQIKKMKPIFYHGISSFSALTYFPHTKTLHGVINSKFYVEDLPIENVEDSQIVNEYIHPIPDFEPLEDDNPSRTRRSDDCPEPQYERNGKRKLDKSSKQALPQKKLKINNDHKKILYPEIFLVVDVLSRIDITIEHQYEKAIMYVVAYWNAVDMLFRQLKRTEIKINIAGIMIGKVNL</sequence>
<feature type="region of interest" description="Disordered" evidence="9">
    <location>
        <begin position="251"/>
        <end position="290"/>
    </location>
</feature>
<evidence type="ECO:0000256" key="10">
    <source>
        <dbReference type="SAM" id="SignalP"/>
    </source>
</evidence>
<dbReference type="CDD" id="cd00112">
    <property type="entry name" value="LDLa"/>
    <property type="match status" value="2"/>
</dbReference>
<keyword evidence="4" id="KW-0677">Repeat</keyword>
<dbReference type="SMART" id="SM00192">
    <property type="entry name" value="LDLa"/>
    <property type="match status" value="2"/>
</dbReference>
<dbReference type="PANTHER" id="PTHR24270">
    <property type="entry name" value="LOW-DENSITY LIPOPROTEIN RECEPTOR-RELATED"/>
    <property type="match status" value="1"/>
</dbReference>